<reference evidence="1" key="1">
    <citation type="submission" date="2020-03" db="EMBL/GenBank/DDBJ databases">
        <title>The deep terrestrial virosphere.</title>
        <authorList>
            <person name="Holmfeldt K."/>
            <person name="Nilsson E."/>
            <person name="Simone D."/>
            <person name="Lopez-Fernandez M."/>
            <person name="Wu X."/>
            <person name="de Brujin I."/>
            <person name="Lundin D."/>
            <person name="Andersson A."/>
            <person name="Bertilsson S."/>
            <person name="Dopson M."/>
        </authorList>
    </citation>
    <scope>NUCLEOTIDE SEQUENCE</scope>
    <source>
        <strain evidence="1">MM415B05039</strain>
    </source>
</reference>
<gene>
    <name evidence="1" type="ORF">MM415B05039_0005</name>
</gene>
<name>A0A6M3LP40_9ZZZZ</name>
<dbReference type="EMBL" id="MT143359">
    <property type="protein sequence ID" value="QJA95969.1"/>
    <property type="molecule type" value="Genomic_DNA"/>
</dbReference>
<evidence type="ECO:0000313" key="1">
    <source>
        <dbReference type="EMBL" id="QJA95969.1"/>
    </source>
</evidence>
<evidence type="ECO:0008006" key="2">
    <source>
        <dbReference type="Google" id="ProtNLM"/>
    </source>
</evidence>
<sequence length="144" mass="15196">MSKHVLHNASVTLSSVDISDYVESVELNAGVGTAGITAMQDGWEDVIPNGVKRWSLRLNLFQDYAAGTVYTIMYNLIHATNTSIHTLAVRPTTSTQSATNPTFTGYVALDGDVPLLGGAVGDAHKFSVSLKGAGTLSFMTSTTS</sequence>
<organism evidence="1">
    <name type="scientific">viral metagenome</name>
    <dbReference type="NCBI Taxonomy" id="1070528"/>
    <lineage>
        <taxon>unclassified sequences</taxon>
        <taxon>metagenomes</taxon>
        <taxon>organismal metagenomes</taxon>
    </lineage>
</organism>
<proteinExistence type="predicted"/>
<dbReference type="AlphaFoldDB" id="A0A6M3LP40"/>
<accession>A0A6M3LP40</accession>
<protein>
    <recommendedName>
        <fullName evidence="2">Tail protein</fullName>
    </recommendedName>
</protein>